<name>A0A5A7MS09_9PROT</name>
<dbReference type="GO" id="GO:0005886">
    <property type="term" value="C:plasma membrane"/>
    <property type="evidence" value="ECO:0007669"/>
    <property type="project" value="UniProtKB-SubCell"/>
</dbReference>
<protein>
    <recommendedName>
        <fullName evidence="10">Protein TonB</fullName>
    </recommendedName>
</protein>
<evidence type="ECO:0000256" key="7">
    <source>
        <dbReference type="ARBA" id="ARBA00022927"/>
    </source>
</evidence>
<dbReference type="PRINTS" id="PR01374">
    <property type="entry name" value="TONBPROTEIN"/>
</dbReference>
<keyword evidence="5 10" id="KW-0997">Cell inner membrane</keyword>
<evidence type="ECO:0000256" key="9">
    <source>
        <dbReference type="ARBA" id="ARBA00023136"/>
    </source>
</evidence>
<keyword evidence="6" id="KW-0812">Transmembrane</keyword>
<comment type="similarity">
    <text evidence="2 10">Belongs to the TonB family.</text>
</comment>
<evidence type="ECO:0000256" key="10">
    <source>
        <dbReference type="RuleBase" id="RU362123"/>
    </source>
</evidence>
<dbReference type="PROSITE" id="PS52015">
    <property type="entry name" value="TONB_CTD"/>
    <property type="match status" value="1"/>
</dbReference>
<dbReference type="Gene3D" id="3.30.1150.10">
    <property type="match status" value="1"/>
</dbReference>
<evidence type="ECO:0000256" key="6">
    <source>
        <dbReference type="ARBA" id="ARBA00022692"/>
    </source>
</evidence>
<dbReference type="GO" id="GO:0015031">
    <property type="term" value="P:protein transport"/>
    <property type="evidence" value="ECO:0007669"/>
    <property type="project" value="UniProtKB-UniRule"/>
</dbReference>
<dbReference type="GO" id="GO:0030288">
    <property type="term" value="C:outer membrane-bounded periplasmic space"/>
    <property type="evidence" value="ECO:0007669"/>
    <property type="project" value="InterPro"/>
</dbReference>
<evidence type="ECO:0000256" key="5">
    <source>
        <dbReference type="ARBA" id="ARBA00022519"/>
    </source>
</evidence>
<dbReference type="InterPro" id="IPR006260">
    <property type="entry name" value="TonB/TolA_C"/>
</dbReference>
<dbReference type="GO" id="GO:0055085">
    <property type="term" value="P:transmembrane transport"/>
    <property type="evidence" value="ECO:0007669"/>
    <property type="project" value="InterPro"/>
</dbReference>
<sequence length="238" mass="26117">MIILLAPFILAACSAGGFGKVKHSAMRNAVYEAAAKCEQTMAALPSNADSVEFDIVLLCVERILSRGDLRVYERAVVQKLRASALGRAGKDKQAQRIFAQLMETKGLPSGFYSRALQAQAAVGNAEAQRMLMASEEWAGSPLKYVAPRYPKAAVDEGIEGCVMVEFTVEETGRTSNVDVVRSEPPHVFDQEAISAAQRIRYEPPTYKGEPVKQFGVAYLFTFQMAEDINPQDMSRQCI</sequence>
<keyword evidence="8" id="KW-1133">Transmembrane helix</keyword>
<evidence type="ECO:0000313" key="12">
    <source>
        <dbReference type="EMBL" id="GEQ97785.1"/>
    </source>
</evidence>
<dbReference type="InterPro" id="IPR051045">
    <property type="entry name" value="TonB-dependent_transducer"/>
</dbReference>
<evidence type="ECO:0000313" key="13">
    <source>
        <dbReference type="Proteomes" id="UP000322084"/>
    </source>
</evidence>
<dbReference type="EMBL" id="BKCL01000004">
    <property type="protein sequence ID" value="GEQ97785.1"/>
    <property type="molecule type" value="Genomic_DNA"/>
</dbReference>
<proteinExistence type="inferred from homology"/>
<feature type="domain" description="TonB C-terminal" evidence="11">
    <location>
        <begin position="134"/>
        <end position="229"/>
    </location>
</feature>
<dbReference type="Pfam" id="PF03544">
    <property type="entry name" value="TonB_C"/>
    <property type="match status" value="1"/>
</dbReference>
<keyword evidence="9" id="KW-0472">Membrane</keyword>
<evidence type="ECO:0000256" key="3">
    <source>
        <dbReference type="ARBA" id="ARBA00022448"/>
    </source>
</evidence>
<comment type="subcellular location">
    <subcellularLocation>
        <location evidence="1 10">Cell inner membrane</location>
        <topology evidence="1 10">Single-pass membrane protein</topology>
        <orientation evidence="1 10">Periplasmic side</orientation>
    </subcellularLocation>
</comment>
<dbReference type="GO" id="GO:0015891">
    <property type="term" value="P:siderophore transport"/>
    <property type="evidence" value="ECO:0007669"/>
    <property type="project" value="InterPro"/>
</dbReference>
<comment type="caution">
    <text evidence="12">The sequence shown here is derived from an EMBL/GenBank/DDBJ whole genome shotgun (WGS) entry which is preliminary data.</text>
</comment>
<dbReference type="NCBIfam" id="TIGR01352">
    <property type="entry name" value="tonB_Cterm"/>
    <property type="match status" value="1"/>
</dbReference>
<dbReference type="PANTHER" id="PTHR33446">
    <property type="entry name" value="PROTEIN TONB-RELATED"/>
    <property type="match status" value="1"/>
</dbReference>
<keyword evidence="3 10" id="KW-0813">Transport</keyword>
<dbReference type="InterPro" id="IPR037682">
    <property type="entry name" value="TonB_C"/>
</dbReference>
<dbReference type="Proteomes" id="UP000322084">
    <property type="component" value="Unassembled WGS sequence"/>
</dbReference>
<evidence type="ECO:0000259" key="11">
    <source>
        <dbReference type="PROSITE" id="PS52015"/>
    </source>
</evidence>
<evidence type="ECO:0000256" key="2">
    <source>
        <dbReference type="ARBA" id="ARBA00006555"/>
    </source>
</evidence>
<dbReference type="AlphaFoldDB" id="A0A5A7MS09"/>
<keyword evidence="7 10" id="KW-0653">Protein transport</keyword>
<dbReference type="GO" id="GO:0031992">
    <property type="term" value="F:energy transducer activity"/>
    <property type="evidence" value="ECO:0007669"/>
    <property type="project" value="InterPro"/>
</dbReference>
<evidence type="ECO:0000256" key="4">
    <source>
        <dbReference type="ARBA" id="ARBA00022475"/>
    </source>
</evidence>
<dbReference type="SUPFAM" id="SSF74653">
    <property type="entry name" value="TolA/TonB C-terminal domain"/>
    <property type="match status" value="1"/>
</dbReference>
<keyword evidence="10" id="KW-0735">Signal-anchor</keyword>
<accession>A0A5A7MS09</accession>
<evidence type="ECO:0000256" key="8">
    <source>
        <dbReference type="ARBA" id="ARBA00022989"/>
    </source>
</evidence>
<organism evidence="12 13">
    <name type="scientific">Iodidimonas gelatinilytica</name>
    <dbReference type="NCBI Taxonomy" id="1236966"/>
    <lineage>
        <taxon>Bacteria</taxon>
        <taxon>Pseudomonadati</taxon>
        <taxon>Pseudomonadota</taxon>
        <taxon>Alphaproteobacteria</taxon>
        <taxon>Iodidimonadales</taxon>
        <taxon>Iodidimonadaceae</taxon>
        <taxon>Iodidimonas</taxon>
    </lineage>
</organism>
<dbReference type="InterPro" id="IPR003538">
    <property type="entry name" value="TonB"/>
</dbReference>
<reference evidence="12 13" key="1">
    <citation type="submission" date="2019-09" db="EMBL/GenBank/DDBJ databases">
        <title>NBRP : Genome information of microbial organism related human and environment.</title>
        <authorList>
            <person name="Hattori M."/>
            <person name="Oshima K."/>
            <person name="Inaba H."/>
            <person name="Suda W."/>
            <person name="Sakamoto M."/>
            <person name="Iino T."/>
            <person name="Kitahara M."/>
            <person name="Oshida Y."/>
            <person name="Iida T."/>
            <person name="Kudo T."/>
            <person name="Itoh T."/>
            <person name="Ohkuma M."/>
        </authorList>
    </citation>
    <scope>NUCLEOTIDE SEQUENCE [LARGE SCALE GENOMIC DNA]</scope>
    <source>
        <strain evidence="12 13">Hi-2</strain>
    </source>
</reference>
<evidence type="ECO:0000256" key="1">
    <source>
        <dbReference type="ARBA" id="ARBA00004383"/>
    </source>
</evidence>
<comment type="function">
    <text evidence="10">Interacts with outer membrane receptor proteins that carry out high-affinity binding and energy dependent uptake into the periplasmic space of specific substrates. It could act to transduce energy from the cytoplasmic membrane to specific energy-requiring processes in the outer membrane, resulting in the release into the periplasm of ligands bound by these outer membrane proteins.</text>
</comment>
<keyword evidence="4 10" id="KW-1003">Cell membrane</keyword>
<gene>
    <name evidence="12" type="ORF">JCM17844_14220</name>
</gene>